<sequence>MRNIYLWARPLLLGGCLIPGLLPPATVVAQAVQQSYTLQGRVTDGRGQGLPGATVLVEGTTQGASTDADGNYRFTAQLKPGSYALQVSIIGYQPQSRPLTLGTADAVTTDISLSEARQNLDDVVVIGSTVSVNRRELGNAINTVQGKELTQSGSPQVLNSLQGKVPGAQIVQNSGDPSGAMSVRLRGIHSLAGSSDPLYVIDGVIVSNASINVSQLAVTSDVGVANTGQNRLADLNPNDIASINVINGAAAAAQYGSRAANGVVIITTKRGQAGQVRVTAYTSFNMNELRHMVPVNTYGKQFGADTYPTRNPDGSLTTNTFRLYSIGSAAPLQSANIPVPGLTTTVINRANANTPLATNLVDVTRYNYFEDIFQRGYGTDNGVSLTGGSEGTQYFVSGGYLKNQGIIRGTAFTRYNLRARVDQRLAKWAKVTAGLAYSNSLADEKANGNVFYSPINSVNITNNIYDINRRDASGNLLAVEPTRVNPLSTIEDMKFTQRVSRTISDVQVNLTPFKGFSVDYVFGADVYGQEGQSYIRPYPYQAVAGLPAQRYPQGYAANGLANALLLNSDVNVGYERPLGESFKVSLLGGYSYQYSRQQVTRTQGQNLTPFITTVSGAASTTVTSGFDLDQFDLSGAYVQGTLGYRNLAFLTGAVRRDRSSKFSEGSTNQLYPKVSGSLVLSDLGFWQNASYNKAFNALKLRASYGEAGNLNGINSYERFYQFLPVGFLGRNTFLPGSQLANPDVRPERVAEIEAGADLGFLGDRLGLGVTVYRQKTEDLVVRRNLAPSTGGATITNNVASLENKGLEVQLTAAPVRTKDFNWDVALLFNRNRNKVLDLPGTNGAVQAISVDNVAGAPVYLLAGQPVGVFYGSGYARNPDGSLLLTPQGFPQDERTRDQAVGSVDFVPAREGNGQPSYATGTAIANVLIGNPNPKWTGSFSTSLSYRKLSLRVLLDAVQGVDVFNADKRTRQGVGLGDLAEKELRGELPRGYIFAIYNTQEFRIDDGSFVKLREAALSYDLPTFSPLIRSLNVSLVGRNLISWDNYNGFDPETSAGGASDLLRAIDFGNVPIPRTYQVKLTASF</sequence>
<dbReference type="NCBIfam" id="TIGR04056">
    <property type="entry name" value="OMP_RagA_SusC"/>
    <property type="match status" value="1"/>
</dbReference>
<dbReference type="InterPro" id="IPR037066">
    <property type="entry name" value="Plug_dom_sf"/>
</dbReference>
<proteinExistence type="inferred from homology"/>
<keyword evidence="5 7" id="KW-0472">Membrane</keyword>
<gene>
    <name evidence="9" type="ORF">EJV47_21695</name>
</gene>
<evidence type="ECO:0000256" key="6">
    <source>
        <dbReference type="ARBA" id="ARBA00023237"/>
    </source>
</evidence>
<comment type="subcellular location">
    <subcellularLocation>
        <location evidence="1 7">Cell outer membrane</location>
        <topology evidence="1 7">Multi-pass membrane protein</topology>
    </subcellularLocation>
</comment>
<evidence type="ECO:0000256" key="4">
    <source>
        <dbReference type="ARBA" id="ARBA00022692"/>
    </source>
</evidence>
<dbReference type="Pfam" id="PF07715">
    <property type="entry name" value="Plug"/>
    <property type="match status" value="1"/>
</dbReference>
<dbReference type="AlphaFoldDB" id="A0A3S0HKF4"/>
<dbReference type="Gene3D" id="2.40.170.20">
    <property type="entry name" value="TonB-dependent receptor, beta-barrel domain"/>
    <property type="match status" value="1"/>
</dbReference>
<protein>
    <submittedName>
        <fullName evidence="9">SusC/RagA family TonB-linked outer membrane protein</fullName>
    </submittedName>
</protein>
<name>A0A3S0HKF4_9BACT</name>
<dbReference type="Gene3D" id="2.170.130.10">
    <property type="entry name" value="TonB-dependent receptor, plug domain"/>
    <property type="match status" value="1"/>
</dbReference>
<keyword evidence="10" id="KW-1185">Reference proteome</keyword>
<dbReference type="Pfam" id="PF13715">
    <property type="entry name" value="CarbopepD_reg_2"/>
    <property type="match status" value="1"/>
</dbReference>
<keyword evidence="6 7" id="KW-0998">Cell outer membrane</keyword>
<dbReference type="InterPro" id="IPR036942">
    <property type="entry name" value="Beta-barrel_TonB_sf"/>
</dbReference>
<dbReference type="Gene3D" id="2.60.40.1120">
    <property type="entry name" value="Carboxypeptidase-like, regulatory domain"/>
    <property type="match status" value="1"/>
</dbReference>
<evidence type="ECO:0000256" key="7">
    <source>
        <dbReference type="PROSITE-ProRule" id="PRU01360"/>
    </source>
</evidence>
<dbReference type="InterPro" id="IPR039426">
    <property type="entry name" value="TonB-dep_rcpt-like"/>
</dbReference>
<evidence type="ECO:0000259" key="8">
    <source>
        <dbReference type="Pfam" id="PF07715"/>
    </source>
</evidence>
<organism evidence="9 10">
    <name type="scientific">Hymenobacter gummosus</name>
    <dbReference type="NCBI Taxonomy" id="1776032"/>
    <lineage>
        <taxon>Bacteria</taxon>
        <taxon>Pseudomonadati</taxon>
        <taxon>Bacteroidota</taxon>
        <taxon>Cytophagia</taxon>
        <taxon>Cytophagales</taxon>
        <taxon>Hymenobacteraceae</taxon>
        <taxon>Hymenobacter</taxon>
    </lineage>
</organism>
<feature type="domain" description="TonB-dependent receptor plug" evidence="8">
    <location>
        <begin position="135"/>
        <end position="263"/>
    </location>
</feature>
<evidence type="ECO:0000256" key="1">
    <source>
        <dbReference type="ARBA" id="ARBA00004571"/>
    </source>
</evidence>
<keyword evidence="3 7" id="KW-1134">Transmembrane beta strand</keyword>
<dbReference type="Proteomes" id="UP000282184">
    <property type="component" value="Unassembled WGS sequence"/>
</dbReference>
<evidence type="ECO:0000256" key="3">
    <source>
        <dbReference type="ARBA" id="ARBA00022452"/>
    </source>
</evidence>
<dbReference type="EMBL" id="RXOF01000015">
    <property type="protein sequence ID" value="RTQ46566.1"/>
    <property type="molecule type" value="Genomic_DNA"/>
</dbReference>
<comment type="similarity">
    <text evidence="7">Belongs to the TonB-dependent receptor family.</text>
</comment>
<dbReference type="InterPro" id="IPR023996">
    <property type="entry name" value="TonB-dep_OMP_SusC/RagA"/>
</dbReference>
<dbReference type="SUPFAM" id="SSF49464">
    <property type="entry name" value="Carboxypeptidase regulatory domain-like"/>
    <property type="match status" value="1"/>
</dbReference>
<dbReference type="InterPro" id="IPR012910">
    <property type="entry name" value="Plug_dom"/>
</dbReference>
<dbReference type="NCBIfam" id="TIGR04057">
    <property type="entry name" value="SusC_RagA_signa"/>
    <property type="match status" value="1"/>
</dbReference>
<dbReference type="InterPro" id="IPR008969">
    <property type="entry name" value="CarboxyPept-like_regulatory"/>
</dbReference>
<evidence type="ECO:0000313" key="10">
    <source>
        <dbReference type="Proteomes" id="UP000282184"/>
    </source>
</evidence>
<evidence type="ECO:0000256" key="2">
    <source>
        <dbReference type="ARBA" id="ARBA00022448"/>
    </source>
</evidence>
<dbReference type="PROSITE" id="PS52016">
    <property type="entry name" value="TONB_DEPENDENT_REC_3"/>
    <property type="match status" value="1"/>
</dbReference>
<dbReference type="RefSeq" id="WP_126695311.1">
    <property type="nucleotide sequence ID" value="NZ_RXOF01000015.1"/>
</dbReference>
<reference evidence="9 10" key="1">
    <citation type="submission" date="2018-12" db="EMBL/GenBank/DDBJ databases">
        <title>Hymenobacter gummosus sp. nov., isolated from a spring.</title>
        <authorList>
            <person name="Nie L."/>
        </authorList>
    </citation>
    <scope>NUCLEOTIDE SEQUENCE [LARGE SCALE GENOMIC DNA]</scope>
    <source>
        <strain evidence="9 10">KCTC 52166</strain>
    </source>
</reference>
<dbReference type="OrthoDB" id="9768177at2"/>
<dbReference type="InterPro" id="IPR023997">
    <property type="entry name" value="TonB-dep_OMP_SusC/RagA_CS"/>
</dbReference>
<keyword evidence="4 7" id="KW-0812">Transmembrane</keyword>
<evidence type="ECO:0000256" key="5">
    <source>
        <dbReference type="ARBA" id="ARBA00023136"/>
    </source>
</evidence>
<accession>A0A3S0HKF4</accession>
<dbReference type="GO" id="GO:0009279">
    <property type="term" value="C:cell outer membrane"/>
    <property type="evidence" value="ECO:0007669"/>
    <property type="project" value="UniProtKB-SubCell"/>
</dbReference>
<evidence type="ECO:0000313" key="9">
    <source>
        <dbReference type="EMBL" id="RTQ46566.1"/>
    </source>
</evidence>
<comment type="caution">
    <text evidence="9">The sequence shown here is derived from an EMBL/GenBank/DDBJ whole genome shotgun (WGS) entry which is preliminary data.</text>
</comment>
<dbReference type="SUPFAM" id="SSF56935">
    <property type="entry name" value="Porins"/>
    <property type="match status" value="1"/>
</dbReference>
<keyword evidence="2 7" id="KW-0813">Transport</keyword>